<gene>
    <name evidence="1" type="ORF">MYCIT1_LOCUS17948</name>
</gene>
<comment type="caution">
    <text evidence="1">The sequence shown here is derived from an EMBL/GenBank/DDBJ whole genome shotgun (WGS) entry which is preliminary data.</text>
</comment>
<evidence type="ECO:0008006" key="3">
    <source>
        <dbReference type="Google" id="ProtNLM"/>
    </source>
</evidence>
<dbReference type="AlphaFoldDB" id="A0AAD2Q3K8"/>
<name>A0AAD2Q3K8_9AGAR</name>
<reference evidence="1" key="1">
    <citation type="submission" date="2023-11" db="EMBL/GenBank/DDBJ databases">
        <authorList>
            <person name="De Vega J J."/>
            <person name="De Vega J J."/>
        </authorList>
    </citation>
    <scope>NUCLEOTIDE SEQUENCE</scope>
</reference>
<protein>
    <recommendedName>
        <fullName evidence="3">F-box domain-containing protein</fullName>
    </recommendedName>
</protein>
<dbReference type="Proteomes" id="UP001295794">
    <property type="component" value="Unassembled WGS sequence"/>
</dbReference>
<dbReference type="Gene3D" id="3.80.10.10">
    <property type="entry name" value="Ribonuclease Inhibitor"/>
    <property type="match status" value="1"/>
</dbReference>
<evidence type="ECO:0000313" key="1">
    <source>
        <dbReference type="EMBL" id="CAK5272318.1"/>
    </source>
</evidence>
<evidence type="ECO:0000313" key="2">
    <source>
        <dbReference type="Proteomes" id="UP001295794"/>
    </source>
</evidence>
<dbReference type="InterPro" id="IPR036047">
    <property type="entry name" value="F-box-like_dom_sf"/>
</dbReference>
<dbReference type="InterPro" id="IPR032675">
    <property type="entry name" value="LRR_dom_sf"/>
</dbReference>
<dbReference type="SUPFAM" id="SSF52047">
    <property type="entry name" value="RNI-like"/>
    <property type="match status" value="1"/>
</dbReference>
<dbReference type="EMBL" id="CAVNYO010000181">
    <property type="protein sequence ID" value="CAK5272318.1"/>
    <property type="molecule type" value="Genomic_DNA"/>
</dbReference>
<dbReference type="SUPFAM" id="SSF81383">
    <property type="entry name" value="F-box domain"/>
    <property type="match status" value="1"/>
</dbReference>
<sequence length="414" mass="46717">MRLTCKISTLRPSMRDFPPELVEFTLDFLHDDRQSLVRCSEVCRSWVPPSRFHLSSLVFRLLSFCGSSALTNAPNHSDTWLLDLLSSPLCTFAPFAARRICICSVSSAAALQELDRSKLSRCPDSVFAYARALHLKSSLWDADMAAIAAGSKLNPMTCANLTEMTLSCVWFQSVRDFTALLASFPGIRRLRLDRVHWRDVEEGRLVAPSIECMRDLRILHVDYGCSRVVDFLRHLKPGALPHLSAFHLKSADVELDPSLDMTEFSPVFAPALEQVEVGFYVLNPSSLRKYRVNLSCNTSLRSLHLSQIHLQGPGSSITDRDYVDWITAILSSVHSVFIQNIRFGIWMNAAEDLDSLNWTEIGRTLRSAAFGTLQLVQIELFGLWCTDEEKEHTEKRVSEGLGTGMVYNLTFVWH</sequence>
<accession>A0AAD2Q3K8</accession>
<keyword evidence="2" id="KW-1185">Reference proteome</keyword>
<organism evidence="1 2">
    <name type="scientific">Mycena citricolor</name>
    <dbReference type="NCBI Taxonomy" id="2018698"/>
    <lineage>
        <taxon>Eukaryota</taxon>
        <taxon>Fungi</taxon>
        <taxon>Dikarya</taxon>
        <taxon>Basidiomycota</taxon>
        <taxon>Agaricomycotina</taxon>
        <taxon>Agaricomycetes</taxon>
        <taxon>Agaricomycetidae</taxon>
        <taxon>Agaricales</taxon>
        <taxon>Marasmiineae</taxon>
        <taxon>Mycenaceae</taxon>
        <taxon>Mycena</taxon>
    </lineage>
</organism>
<proteinExistence type="predicted"/>